<keyword evidence="2" id="KW-0963">Cytoplasm</keyword>
<keyword evidence="7" id="KW-1185">Reference proteome</keyword>
<dbReference type="Proteomes" id="UP000030428">
    <property type="component" value="Unassembled WGS sequence"/>
</dbReference>
<accession>A0A4E0R3Y8</accession>
<evidence type="ECO:0000256" key="1">
    <source>
        <dbReference type="ARBA" id="ARBA00009998"/>
    </source>
</evidence>
<keyword evidence="3" id="KW-0540">Nuclease</keyword>
<evidence type="ECO:0000313" key="6">
    <source>
        <dbReference type="EMBL" id="TGO03061.1"/>
    </source>
</evidence>
<dbReference type="AlphaFoldDB" id="A0A4E0R3Y8"/>
<comment type="caution">
    <text evidence="6">The sequence shown here is derived from an EMBL/GenBank/DDBJ whole genome shotgun (WGS) entry which is preliminary data.</text>
</comment>
<dbReference type="Gene3D" id="1.10.287.1040">
    <property type="entry name" value="Exonuclease VII, small subunit"/>
    <property type="match status" value="1"/>
</dbReference>
<dbReference type="InterPro" id="IPR003761">
    <property type="entry name" value="Exonuc_VII_S"/>
</dbReference>
<dbReference type="NCBIfam" id="NF045605">
    <property type="entry name" value="xseB_Acin_var"/>
    <property type="match status" value="1"/>
</dbReference>
<evidence type="ECO:0000256" key="3">
    <source>
        <dbReference type="ARBA" id="ARBA00022722"/>
    </source>
</evidence>
<sequence length="62" mass="7037">MRKADSYTKNYQKLKQIAETMRDSDEPDIDGLVKMVGEATEAYKNCQARIEAVEKALGLNEK</sequence>
<dbReference type="InterPro" id="IPR037004">
    <property type="entry name" value="Exonuc_VII_ssu_sf"/>
</dbReference>
<comment type="similarity">
    <text evidence="1">Belongs to the XseB family.</text>
</comment>
<dbReference type="SUPFAM" id="SSF116842">
    <property type="entry name" value="XseB-like"/>
    <property type="match status" value="1"/>
</dbReference>
<evidence type="ECO:0000256" key="4">
    <source>
        <dbReference type="ARBA" id="ARBA00022801"/>
    </source>
</evidence>
<dbReference type="GO" id="GO:0006308">
    <property type="term" value="P:DNA catabolic process"/>
    <property type="evidence" value="ECO:0007669"/>
    <property type="project" value="InterPro"/>
</dbReference>
<gene>
    <name evidence="6" type="ORF">PN36_13605</name>
</gene>
<organism evidence="6 7">
    <name type="scientific">Candidatus Thiomargarita nelsonii</name>
    <dbReference type="NCBI Taxonomy" id="1003181"/>
    <lineage>
        <taxon>Bacteria</taxon>
        <taxon>Pseudomonadati</taxon>
        <taxon>Pseudomonadota</taxon>
        <taxon>Gammaproteobacteria</taxon>
        <taxon>Thiotrichales</taxon>
        <taxon>Thiotrichaceae</taxon>
        <taxon>Thiomargarita</taxon>
    </lineage>
</organism>
<dbReference type="EMBL" id="JSZA02000045">
    <property type="protein sequence ID" value="TGO03061.1"/>
    <property type="molecule type" value="Genomic_DNA"/>
</dbReference>
<dbReference type="GO" id="GO:0009318">
    <property type="term" value="C:exodeoxyribonuclease VII complex"/>
    <property type="evidence" value="ECO:0007669"/>
    <property type="project" value="InterPro"/>
</dbReference>
<keyword evidence="5" id="KW-0269">Exonuclease</keyword>
<name>A0A4E0R3Y8_9GAMM</name>
<dbReference type="Pfam" id="PF02609">
    <property type="entry name" value="Exonuc_VII_S"/>
    <property type="match status" value="1"/>
</dbReference>
<protein>
    <submittedName>
        <fullName evidence="6">Uncharacterized protein</fullName>
    </submittedName>
</protein>
<evidence type="ECO:0000313" key="7">
    <source>
        <dbReference type="Proteomes" id="UP000030428"/>
    </source>
</evidence>
<evidence type="ECO:0000256" key="5">
    <source>
        <dbReference type="ARBA" id="ARBA00022839"/>
    </source>
</evidence>
<keyword evidence="4" id="KW-0378">Hydrolase</keyword>
<proteinExistence type="inferred from homology"/>
<reference evidence="6 7" key="1">
    <citation type="journal article" date="2016" name="Front. Microbiol.">
        <title>Single-Cell (Meta-)Genomics of a Dimorphic Candidatus Thiomargarita nelsonii Reveals Genomic Plasticity.</title>
        <authorList>
            <person name="Flood B.E."/>
            <person name="Fliss P."/>
            <person name="Jones D.S."/>
            <person name="Dick G.J."/>
            <person name="Jain S."/>
            <person name="Kaster A.K."/>
            <person name="Winkel M."/>
            <person name="Mussmann M."/>
            <person name="Bailey J."/>
        </authorList>
    </citation>
    <scope>NUCLEOTIDE SEQUENCE [LARGE SCALE GENOMIC DNA]</scope>
    <source>
        <strain evidence="6">Hydrate Ridge</strain>
    </source>
</reference>
<dbReference type="GO" id="GO:0008855">
    <property type="term" value="F:exodeoxyribonuclease VII activity"/>
    <property type="evidence" value="ECO:0007669"/>
    <property type="project" value="InterPro"/>
</dbReference>
<evidence type="ECO:0000256" key="2">
    <source>
        <dbReference type="ARBA" id="ARBA00022490"/>
    </source>
</evidence>